<sequence>MQKVKLKWLEKPRIDNIGVTFCIPWKKGQLNNIKNIVLRSEDGSIIPAQSWVLSYWGDGSVKVSGHAAFFGTNLPDEVFACIEEVAAKKFEEMIRVFEDKTHINITTGKLECKLCKTGSKIIEYIKIKEKVICSNLAQVIKTEKISNLMGYKTKVEEEYIPEILGAKIESCGPLRSVIKVWGRHLRNTKMTFDGSLLKQGWLPFELRLYFYANSDKIKIVHTFIYNGNPHQDFIKGLGLKFNLPLHSPLYNRFVRFGGDSGLFCESPKNLIDVYRKERYKTMFQNQVNGQPINFDIDEDHHYIREINNTPEWDEFILFQDSSEHYVIKKRTSYQCNFIKATEGKRAMGFAYVGDENGGLGVALKDFWQKYPSGFEVKALTSSEAILTIWLWPPYGEVMDLRHYDFGTYTSSSYEGFDEYRSTPYGIANTNELWLYCFDYPPTSEQLLEYAKMQGFSPLLVYSPERYKETEIFEGLNLPDNSNSKKEKIERILTAIVDFYLKEVERRKWYGFWDYGDFMHSYDTVRHMWKYDIGGYAWQNTELVPNIWLWLMFLRTGRFDIFKMAEAMTRHTSEVDMYHLGEYKGLGSRHNVVHWGCGCKEVRISMAYLHRYYYYLTADERIGQLMDDVKDIDKQIMHMDPMRAYFTNDPENRVHIRVGPDIMTFCANWLVRWERYQEDIYKQKIIKILDFLKKNPAAFISGGIFDYDPENNQVKPIEYTGGSNFVFCFGNTLVWLEIAKNFEDKEFEELCAQQGLFYTEFKENKNEILKSWGVPNFGFKLNIFNIGMAAFAAMKKNIPELKKEIWQMFLDYNKNPWLKFICNGGINLQLSTIPVPVVEVPFISTNIASQWSINALLALEFIGDELQEL</sequence>
<gene>
    <name evidence="4" type="ordered locus">Calow_1776</name>
</gene>
<dbReference type="InterPro" id="IPR045793">
    <property type="entry name" value="PcRGLX/YetA-like"/>
</dbReference>
<protein>
    <recommendedName>
        <fullName evidence="6">Tat pathway signal sequence domain protein</fullName>
    </recommendedName>
</protein>
<dbReference type="PANTHER" id="PTHR40081">
    <property type="entry name" value="CONCANAVALIN A-LIKE LECTIN/GLUCANASE"/>
    <property type="match status" value="1"/>
</dbReference>
<feature type="domain" description="PcRGLX/YetA-like central beta-sandwich" evidence="2">
    <location>
        <begin position="95"/>
        <end position="450"/>
    </location>
</feature>
<dbReference type="Proteomes" id="UP000006889">
    <property type="component" value="Chromosome"/>
</dbReference>
<dbReference type="HOGENOM" id="CLU_005777_0_0_9"/>
<evidence type="ECO:0000259" key="1">
    <source>
        <dbReference type="Pfam" id="PF19501"/>
    </source>
</evidence>
<keyword evidence="5" id="KW-1185">Reference proteome</keyword>
<dbReference type="AlphaFoldDB" id="E4Q4N2"/>
<dbReference type="STRING" id="632518.Calow_1776"/>
<reference evidence="4 5" key="2">
    <citation type="journal article" date="2011" name="J. Bacteriol.">
        <title>Complete genome sequences for the anaerobic, extremely thermophilic plant biomass-degrading bacteria Caldicellulosiruptor hydrothermalis, Caldicellulosiruptor kristjanssonii, Caldicellulosiruptor kronotskyensis, Caldicellulosiruptor owensenis, and Caldicellulosiruptor lactoaceticus.</title>
        <authorList>
            <person name="Blumer-Schuette S.E."/>
            <person name="Ozdemir I."/>
            <person name="Mistry D."/>
            <person name="Lucas S."/>
            <person name="Lapidus A."/>
            <person name="Cheng J.F."/>
            <person name="Goodwin L.A."/>
            <person name="Pitluck S."/>
            <person name="Land M.L."/>
            <person name="Hauser L.J."/>
            <person name="Woyke T."/>
            <person name="Mikhailova N."/>
            <person name="Pati A."/>
            <person name="Kyrpides N.C."/>
            <person name="Ivanova N."/>
            <person name="Detter J.C."/>
            <person name="Walston-Davenport K."/>
            <person name="Han S."/>
            <person name="Adams M.W."/>
            <person name="Kelly R.M."/>
        </authorList>
    </citation>
    <scope>NUCLEOTIDE SEQUENCE [LARGE SCALE GENOMIC DNA]</scope>
    <source>
        <strain evidence="5">ATCC 700167 / DSM 13100 / OL</strain>
    </source>
</reference>
<dbReference type="PANTHER" id="PTHR40081:SF1">
    <property type="entry name" value="TAT PATHWAY SIGNAL SEQUENCE DOMAIN PROTEIN"/>
    <property type="match status" value="1"/>
</dbReference>
<evidence type="ECO:0000313" key="5">
    <source>
        <dbReference type="Proteomes" id="UP000006889"/>
    </source>
</evidence>
<reference key="1">
    <citation type="submission" date="2010-09" db="EMBL/GenBank/DDBJ databases">
        <title>Complete sequence of Caldicellulosiruptor owensensis OL.</title>
        <authorList>
            <consortium name="US DOE Joint Genome Institute"/>
            <person name="Lucas S."/>
            <person name="Copeland A."/>
            <person name="Lapidus A."/>
            <person name="Cheng J.-F."/>
            <person name="Bruce D."/>
            <person name="Goodwin L."/>
            <person name="Pitluck S."/>
            <person name="Davenport K."/>
            <person name="Detter J.C."/>
            <person name="Han C."/>
            <person name="Tapia R."/>
            <person name="Land M."/>
            <person name="Hauser L."/>
            <person name="Chang Y.-J."/>
            <person name="Jeffries C."/>
            <person name="Kyrpides N."/>
            <person name="Ivanova N."/>
            <person name="Mikhailova N."/>
            <person name="Blumer-Schuette S.E."/>
            <person name="Kelly R.M."/>
            <person name="Woyke T."/>
        </authorList>
    </citation>
    <scope>NUCLEOTIDE SEQUENCE</scope>
    <source>
        <strain>OL</strain>
    </source>
</reference>
<dbReference type="InterPro" id="IPR048330">
    <property type="entry name" value="PcRGLX/YetA_2nd"/>
</dbReference>
<dbReference type="InterPro" id="IPR048329">
    <property type="entry name" value="PcRGLX_1st"/>
</dbReference>
<name>E4Q4N2_CALOW</name>
<evidence type="ECO:0000259" key="2">
    <source>
        <dbReference type="Pfam" id="PF21345"/>
    </source>
</evidence>
<dbReference type="EMBL" id="CP002216">
    <property type="protein sequence ID" value="ADQ05311.1"/>
    <property type="molecule type" value="Genomic_DNA"/>
</dbReference>
<dbReference type="RefSeq" id="WP_013412637.1">
    <property type="nucleotide sequence ID" value="NC_014657.1"/>
</dbReference>
<dbReference type="OrthoDB" id="262615at2"/>
<feature type="domain" description="PcRGLX/YetA-like C-terminal alpha/alpha toroid" evidence="3">
    <location>
        <begin position="457"/>
        <end position="865"/>
    </location>
</feature>
<dbReference type="Pfam" id="PF19501">
    <property type="entry name" value="PcRGLX_1st"/>
    <property type="match status" value="1"/>
</dbReference>
<evidence type="ECO:0000313" key="4">
    <source>
        <dbReference type="EMBL" id="ADQ05311.1"/>
    </source>
</evidence>
<dbReference type="KEGG" id="cow:Calow_1776"/>
<evidence type="ECO:0008006" key="6">
    <source>
        <dbReference type="Google" id="ProtNLM"/>
    </source>
</evidence>
<feature type="domain" description="PcRGLX/YetA-like N-terminal RIFT barrel" evidence="1">
    <location>
        <begin position="3"/>
        <end position="76"/>
    </location>
</feature>
<dbReference type="Pfam" id="PF21346">
    <property type="entry name" value="PcRGLX_3rd"/>
    <property type="match status" value="1"/>
</dbReference>
<dbReference type="InterPro" id="IPR048331">
    <property type="entry name" value="PcRGLX/YetA_3rd"/>
</dbReference>
<evidence type="ECO:0000259" key="3">
    <source>
        <dbReference type="Pfam" id="PF21346"/>
    </source>
</evidence>
<proteinExistence type="predicted"/>
<dbReference type="eggNOG" id="ENOG502Z86X">
    <property type="taxonomic scope" value="Bacteria"/>
</dbReference>
<organism evidence="4 5">
    <name type="scientific">Caldicellulosiruptor owensensis (strain ATCC 700167 / DSM 13100 / OL)</name>
    <dbReference type="NCBI Taxonomy" id="632518"/>
    <lineage>
        <taxon>Bacteria</taxon>
        <taxon>Bacillati</taxon>
        <taxon>Bacillota</taxon>
        <taxon>Bacillota incertae sedis</taxon>
        <taxon>Caldicellulosiruptorales</taxon>
        <taxon>Caldicellulosiruptoraceae</taxon>
        <taxon>Caldicellulosiruptor</taxon>
    </lineage>
</organism>
<accession>E4Q4N2</accession>
<dbReference type="Pfam" id="PF21345">
    <property type="entry name" value="PcRGLX_2nd"/>
    <property type="match status" value="1"/>
</dbReference>